<dbReference type="RefSeq" id="WP_332082724.1">
    <property type="nucleotide sequence ID" value="NZ_JAZHYN010000052.1"/>
</dbReference>
<dbReference type="SMART" id="SM00922">
    <property type="entry name" value="MR_MLE"/>
    <property type="match status" value="1"/>
</dbReference>
<dbReference type="Gene3D" id="3.30.390.10">
    <property type="entry name" value="Enolase-like, N-terminal domain"/>
    <property type="match status" value="1"/>
</dbReference>
<dbReference type="InterPro" id="IPR013342">
    <property type="entry name" value="Mandelate_racemase_C"/>
</dbReference>
<evidence type="ECO:0000313" key="7">
    <source>
        <dbReference type="EMBL" id="MEF3367681.1"/>
    </source>
</evidence>
<dbReference type="CDD" id="cd03319">
    <property type="entry name" value="L-Ala-DL-Glu_epimerase"/>
    <property type="match status" value="1"/>
</dbReference>
<dbReference type="SFLD" id="SFLDG00180">
    <property type="entry name" value="muconate_cycloisomerase"/>
    <property type="match status" value="1"/>
</dbReference>
<proteinExistence type="inferred from homology"/>
<dbReference type="Proteomes" id="UP001350748">
    <property type="component" value="Unassembled WGS sequence"/>
</dbReference>
<dbReference type="EC" id="5.1.1.-" evidence="5"/>
<evidence type="ECO:0000256" key="5">
    <source>
        <dbReference type="RuleBase" id="RU366006"/>
    </source>
</evidence>
<keyword evidence="2 5" id="KW-0479">Metal-binding</keyword>
<dbReference type="SFLD" id="SFLDS00001">
    <property type="entry name" value="Enolase"/>
    <property type="match status" value="1"/>
</dbReference>
<protein>
    <recommendedName>
        <fullName evidence="5">Dipeptide epimerase</fullName>
        <ecNumber evidence="5">5.1.1.-</ecNumber>
    </recommendedName>
</protein>
<dbReference type="Gene3D" id="3.20.20.120">
    <property type="entry name" value="Enolase-like C-terminal domain"/>
    <property type="match status" value="1"/>
</dbReference>
<organism evidence="7 8">
    <name type="scientific">Methylocystis borbori</name>
    <dbReference type="NCBI Taxonomy" id="3118750"/>
    <lineage>
        <taxon>Bacteria</taxon>
        <taxon>Pseudomonadati</taxon>
        <taxon>Pseudomonadota</taxon>
        <taxon>Alphaproteobacteria</taxon>
        <taxon>Hyphomicrobiales</taxon>
        <taxon>Methylocystaceae</taxon>
        <taxon>Methylocystis</taxon>
    </lineage>
</organism>
<dbReference type="InterPro" id="IPR013341">
    <property type="entry name" value="Mandelate_racemase_N_dom"/>
</dbReference>
<accession>A0ABU7XJX4</accession>
<dbReference type="InterPro" id="IPR029065">
    <property type="entry name" value="Enolase_C-like"/>
</dbReference>
<feature type="domain" description="Mandelate racemase/muconate lactonizing enzyme C-terminal" evidence="6">
    <location>
        <begin position="131"/>
        <end position="222"/>
    </location>
</feature>
<dbReference type="InterPro" id="IPR029017">
    <property type="entry name" value="Enolase-like_N"/>
</dbReference>
<evidence type="ECO:0000313" key="8">
    <source>
        <dbReference type="Proteomes" id="UP001350748"/>
    </source>
</evidence>
<dbReference type="NCBIfam" id="NF042940">
    <property type="entry name" value="racemase_DgcA"/>
    <property type="match status" value="1"/>
</dbReference>
<name>A0ABU7XJX4_9HYPH</name>
<dbReference type="PANTHER" id="PTHR48080:SF3">
    <property type="entry name" value="ENOLASE SUPERFAMILY MEMBER DDB_G0284701"/>
    <property type="match status" value="1"/>
</dbReference>
<comment type="similarity">
    <text evidence="1 5">Belongs to the mandelate racemase/muconate lactonizing enzyme family.</text>
</comment>
<keyword evidence="3 5" id="KW-0460">Magnesium</keyword>
<dbReference type="InterPro" id="IPR036849">
    <property type="entry name" value="Enolase-like_C_sf"/>
</dbReference>
<dbReference type="SUPFAM" id="SSF51604">
    <property type="entry name" value="Enolase C-terminal domain-like"/>
    <property type="match status" value="1"/>
</dbReference>
<evidence type="ECO:0000259" key="6">
    <source>
        <dbReference type="SMART" id="SM00922"/>
    </source>
</evidence>
<evidence type="ECO:0000256" key="2">
    <source>
        <dbReference type="ARBA" id="ARBA00022723"/>
    </source>
</evidence>
<evidence type="ECO:0000256" key="1">
    <source>
        <dbReference type="ARBA" id="ARBA00008031"/>
    </source>
</evidence>
<keyword evidence="8" id="KW-1185">Reference proteome</keyword>
<comment type="caution">
    <text evidence="7">The sequence shown here is derived from an EMBL/GenBank/DDBJ whole genome shotgun (WGS) entry which is preliminary data.</text>
</comment>
<gene>
    <name evidence="7" type="primary">dgcA</name>
    <name evidence="7" type="ORF">V3H18_14170</name>
</gene>
<dbReference type="PANTHER" id="PTHR48080">
    <property type="entry name" value="D-GALACTONATE DEHYDRATASE-RELATED"/>
    <property type="match status" value="1"/>
</dbReference>
<evidence type="ECO:0000256" key="4">
    <source>
        <dbReference type="ARBA" id="ARBA00023235"/>
    </source>
</evidence>
<dbReference type="SUPFAM" id="SSF54826">
    <property type="entry name" value="Enolase N-terminal domain-like"/>
    <property type="match status" value="1"/>
</dbReference>
<evidence type="ECO:0000256" key="3">
    <source>
        <dbReference type="ARBA" id="ARBA00022842"/>
    </source>
</evidence>
<comment type="cofactor">
    <cofactor evidence="5">
        <name>Mg(2+)</name>
        <dbReference type="ChEBI" id="CHEBI:18420"/>
    </cofactor>
    <text evidence="5">Binds 1 Mg(2+) ion per subunit.</text>
</comment>
<dbReference type="SFLD" id="SFLDF00010">
    <property type="entry name" value="dipeptide_epimerase"/>
    <property type="match status" value="1"/>
</dbReference>
<dbReference type="InterPro" id="IPR034593">
    <property type="entry name" value="DgoD-like"/>
</dbReference>
<dbReference type="Pfam" id="PF13378">
    <property type="entry name" value="MR_MLE_C"/>
    <property type="match status" value="1"/>
</dbReference>
<keyword evidence="4 5" id="KW-0413">Isomerase</keyword>
<dbReference type="EMBL" id="JAZHYN010000052">
    <property type="protein sequence ID" value="MEF3367681.1"/>
    <property type="molecule type" value="Genomic_DNA"/>
</dbReference>
<reference evidence="7 8" key="1">
    <citation type="submission" date="2024-02" db="EMBL/GenBank/DDBJ databases">
        <authorList>
            <person name="Grouzdev D."/>
        </authorList>
    </citation>
    <scope>NUCLEOTIDE SEQUENCE [LARGE SCALE GENOMIC DNA]</scope>
    <source>
        <strain evidence="7 8">9N</strain>
    </source>
</reference>
<dbReference type="InterPro" id="IPR034603">
    <property type="entry name" value="Dipeptide_epimerase"/>
</dbReference>
<sequence>MKKNLSVAAEAFPIAGRFVISRGAKTQAVVVTATLAAEGCVGRGECVPYARYGESVDSVIGAIEGARAAIEAGADRDALQRLLPAGAARNALDCALWDFEAKLSGVPAYRAAGFDRLAPLTTAYTLSVGAPEEMRQAAEKAADRPLLKVKLAGEGDDARLAAVREGAPRATLIVDANEAWREETLMAQLAACARFGVALVEQPLPAGRDDMLARIAHPMPICADESVHDRASLAPLKGRYDAINVKLDKTGGLTEALALTRAARDMGFSVMAGCMVGTSLALAPAALIGQMASFVDLDGPLLLAEDREPGIAYSGSIMAPPAPALWG</sequence>
<dbReference type="Pfam" id="PF02746">
    <property type="entry name" value="MR_MLE_N"/>
    <property type="match status" value="1"/>
</dbReference>